<proteinExistence type="predicted"/>
<dbReference type="Proteomes" id="UP000235616">
    <property type="component" value="Unassembled WGS sequence"/>
</dbReference>
<dbReference type="EMBL" id="PNYA01000010">
    <property type="protein sequence ID" value="PMS19795.1"/>
    <property type="molecule type" value="Genomic_DNA"/>
</dbReference>
<dbReference type="AlphaFoldDB" id="A0A2N7VRM9"/>
<accession>A0A2N7VRM9</accession>
<reference evidence="2 3" key="1">
    <citation type="submission" date="2018-01" db="EMBL/GenBank/DDBJ databases">
        <title>Whole genome analyses suggest that Burkholderia sensu lato contains two further novel genera in the rhizoxinica-symbiotica group Mycetohabitans gen. nov., and Trinickia gen. nov.: implications for the evolution of diazotrophy and nodulation in the Burkholderiaceae.</title>
        <authorList>
            <person name="Estrada-de los Santos P."/>
            <person name="Palmer M."/>
            <person name="Chavez-Ramirez B."/>
            <person name="Beukes C."/>
            <person name="Steenkamp E.T."/>
            <person name="Hirsch A.M."/>
            <person name="Manyaka P."/>
            <person name="Maluk M."/>
            <person name="Lafos M."/>
            <person name="Crook M."/>
            <person name="Gross E."/>
            <person name="Simon M.F."/>
            <person name="Bueno dos Reis Junior F."/>
            <person name="Poole P.S."/>
            <person name="Venter S.N."/>
            <person name="James E.K."/>
        </authorList>
    </citation>
    <scope>NUCLEOTIDE SEQUENCE [LARGE SCALE GENOMIC DNA]</scope>
    <source>
        <strain evidence="2 3">GIMN1.004</strain>
    </source>
</reference>
<evidence type="ECO:0008006" key="4">
    <source>
        <dbReference type="Google" id="ProtNLM"/>
    </source>
</evidence>
<sequence>MKYTSHTITLLCVLTLSLAGCAVQGAPQSGYAPLSAAQCRDLTALKNGAPLTRERNLSELAALEEAGYQPSPFFDPYYPEDLQAAQHQVDRWYDAQCRGMQPD</sequence>
<comment type="caution">
    <text evidence="2">The sequence shown here is derived from an EMBL/GenBank/DDBJ whole genome shotgun (WGS) entry which is preliminary data.</text>
</comment>
<evidence type="ECO:0000256" key="1">
    <source>
        <dbReference type="SAM" id="SignalP"/>
    </source>
</evidence>
<dbReference type="RefSeq" id="WP_102645868.1">
    <property type="nucleotide sequence ID" value="NZ_PNYA01000010.1"/>
</dbReference>
<evidence type="ECO:0000313" key="2">
    <source>
        <dbReference type="EMBL" id="PMS19795.1"/>
    </source>
</evidence>
<feature type="signal peptide" evidence="1">
    <location>
        <begin position="1"/>
        <end position="25"/>
    </location>
</feature>
<keyword evidence="1" id="KW-0732">Signal</keyword>
<dbReference type="InterPro" id="IPR025421">
    <property type="entry name" value="DUF4148"/>
</dbReference>
<dbReference type="PROSITE" id="PS51257">
    <property type="entry name" value="PROKAR_LIPOPROTEIN"/>
    <property type="match status" value="1"/>
</dbReference>
<dbReference type="OrthoDB" id="9028872at2"/>
<gene>
    <name evidence="2" type="ORF">C0Z18_13320</name>
</gene>
<feature type="chain" id="PRO_5014951211" description="DUF4148 domain-containing protein" evidence="1">
    <location>
        <begin position="26"/>
        <end position="103"/>
    </location>
</feature>
<evidence type="ECO:0000313" key="3">
    <source>
        <dbReference type="Proteomes" id="UP000235616"/>
    </source>
</evidence>
<protein>
    <recommendedName>
        <fullName evidence="4">DUF4148 domain-containing protein</fullName>
    </recommendedName>
</protein>
<name>A0A2N7VRM9_9BURK</name>
<dbReference type="Pfam" id="PF13663">
    <property type="entry name" value="DUF4148"/>
    <property type="match status" value="1"/>
</dbReference>
<organism evidence="2 3">
    <name type="scientific">Trinickia dabaoshanensis</name>
    <dbReference type="NCBI Taxonomy" id="564714"/>
    <lineage>
        <taxon>Bacteria</taxon>
        <taxon>Pseudomonadati</taxon>
        <taxon>Pseudomonadota</taxon>
        <taxon>Betaproteobacteria</taxon>
        <taxon>Burkholderiales</taxon>
        <taxon>Burkholderiaceae</taxon>
        <taxon>Trinickia</taxon>
    </lineage>
</organism>
<keyword evidence="3" id="KW-1185">Reference proteome</keyword>